<keyword evidence="3" id="KW-1185">Reference proteome</keyword>
<dbReference type="Proteomes" id="UP001249760">
    <property type="component" value="Unassembled WGS sequence"/>
</dbReference>
<reference evidence="2 3" key="1">
    <citation type="submission" date="2023-05" db="EMBL/GenBank/DDBJ databases">
        <title>Streptomyces fuscus sp. nov., a brown-black pigment producing actinomyces isolated from dry sand of Sea duck farm.</title>
        <authorList>
            <person name="Xie J."/>
            <person name="Shen N."/>
        </authorList>
    </citation>
    <scope>NUCLEOTIDE SEQUENCE [LARGE SCALE GENOMIC DNA]</scope>
    <source>
        <strain evidence="2 3">CGMCC 4.1745</strain>
    </source>
</reference>
<feature type="compositionally biased region" description="Basic and acidic residues" evidence="1">
    <location>
        <begin position="53"/>
        <end position="68"/>
    </location>
</feature>
<accession>A0ABU3JYW7</accession>
<gene>
    <name evidence="2" type="ORF">QNO04_27205</name>
</gene>
<dbReference type="RefSeq" id="WP_394305008.1">
    <property type="nucleotide sequence ID" value="NZ_JASKMA010000025.1"/>
</dbReference>
<comment type="caution">
    <text evidence="2">The sequence shown here is derived from an EMBL/GenBank/DDBJ whole genome shotgun (WGS) entry which is preliminary data.</text>
</comment>
<feature type="region of interest" description="Disordered" evidence="1">
    <location>
        <begin position="35"/>
        <end position="68"/>
    </location>
</feature>
<protein>
    <submittedName>
        <fullName evidence="2">Uncharacterized protein</fullName>
    </submittedName>
</protein>
<sequence length="68" mass="7679">MTRKALPRGAFRLRMRPTDAGTEGMLLTAHQALPHGDFRMPLPPARDPVAGDEDARTRHTDRRTERTT</sequence>
<evidence type="ECO:0000313" key="3">
    <source>
        <dbReference type="Proteomes" id="UP001249760"/>
    </source>
</evidence>
<proteinExistence type="predicted"/>
<dbReference type="EMBL" id="JASKMA010000025">
    <property type="protein sequence ID" value="MDT6987150.1"/>
    <property type="molecule type" value="Genomic_DNA"/>
</dbReference>
<evidence type="ECO:0000256" key="1">
    <source>
        <dbReference type="SAM" id="MobiDB-lite"/>
    </source>
</evidence>
<name>A0ABU3JYW7_9ACTN</name>
<evidence type="ECO:0000313" key="2">
    <source>
        <dbReference type="EMBL" id="MDT6987150.1"/>
    </source>
</evidence>
<organism evidence="2 3">
    <name type="scientific">Streptomyces lusitanus</name>
    <dbReference type="NCBI Taxonomy" id="68232"/>
    <lineage>
        <taxon>Bacteria</taxon>
        <taxon>Bacillati</taxon>
        <taxon>Actinomycetota</taxon>
        <taxon>Actinomycetes</taxon>
        <taxon>Kitasatosporales</taxon>
        <taxon>Streptomycetaceae</taxon>
        <taxon>Streptomyces</taxon>
    </lineage>
</organism>